<dbReference type="SMART" id="SM00369">
    <property type="entry name" value="LRR_TYP"/>
    <property type="match status" value="3"/>
</dbReference>
<dbReference type="PANTHER" id="PTHR48007">
    <property type="entry name" value="LEUCINE-RICH REPEAT RECEPTOR-LIKE PROTEIN KINASE PXC1"/>
    <property type="match status" value="1"/>
</dbReference>
<dbReference type="GO" id="GO:0005524">
    <property type="term" value="F:ATP binding"/>
    <property type="evidence" value="ECO:0007669"/>
    <property type="project" value="InterPro"/>
</dbReference>
<dbReference type="InterPro" id="IPR003591">
    <property type="entry name" value="Leu-rich_rpt_typical-subtyp"/>
</dbReference>
<dbReference type="PROSITE" id="PS50011">
    <property type="entry name" value="PROTEIN_KINASE_DOM"/>
    <property type="match status" value="1"/>
</dbReference>
<keyword evidence="9 12" id="KW-1133">Transmembrane helix</keyword>
<dbReference type="InterPro" id="IPR001611">
    <property type="entry name" value="Leu-rich_rpt"/>
</dbReference>
<comment type="similarity">
    <text evidence="2">Belongs to the protein kinase superfamily. Ser/Thr protein kinase family.</text>
</comment>
<evidence type="ECO:0000313" key="15">
    <source>
        <dbReference type="EMBL" id="KAK7357741.1"/>
    </source>
</evidence>
<evidence type="ECO:0000256" key="12">
    <source>
        <dbReference type="SAM" id="Phobius"/>
    </source>
</evidence>
<reference evidence="15 16" key="1">
    <citation type="submission" date="2024-01" db="EMBL/GenBank/DDBJ databases">
        <title>The genomes of 5 underutilized Papilionoideae crops provide insights into root nodulation and disease resistanc.</title>
        <authorList>
            <person name="Jiang F."/>
        </authorList>
    </citation>
    <scope>NUCLEOTIDE SEQUENCE [LARGE SCALE GENOMIC DNA]</scope>
    <source>
        <strain evidence="15">JINMINGXINNONG_FW02</strain>
        <tissue evidence="15">Leaves</tissue>
    </source>
</reference>
<dbReference type="InterPro" id="IPR046959">
    <property type="entry name" value="PRK1-6/SRF4-like"/>
</dbReference>
<evidence type="ECO:0000256" key="10">
    <source>
        <dbReference type="ARBA" id="ARBA00023136"/>
    </source>
</evidence>
<evidence type="ECO:0000313" key="16">
    <source>
        <dbReference type="Proteomes" id="UP001374584"/>
    </source>
</evidence>
<name>A0AAN9R3S1_PHACN</name>
<evidence type="ECO:0000256" key="13">
    <source>
        <dbReference type="SAM" id="SignalP"/>
    </source>
</evidence>
<keyword evidence="16" id="KW-1185">Reference proteome</keyword>
<dbReference type="EMBL" id="JAYMYR010000006">
    <property type="protein sequence ID" value="KAK7357741.1"/>
    <property type="molecule type" value="Genomic_DNA"/>
</dbReference>
<dbReference type="GO" id="GO:0016020">
    <property type="term" value="C:membrane"/>
    <property type="evidence" value="ECO:0007669"/>
    <property type="project" value="UniProtKB-SubCell"/>
</dbReference>
<keyword evidence="8" id="KW-0677">Repeat</keyword>
<gene>
    <name evidence="15" type="ORF">VNO80_17037</name>
</gene>
<accession>A0AAN9R3S1</accession>
<evidence type="ECO:0000256" key="6">
    <source>
        <dbReference type="ARBA" id="ARBA00022692"/>
    </source>
</evidence>
<dbReference type="InterPro" id="IPR008271">
    <property type="entry name" value="Ser/Thr_kinase_AS"/>
</dbReference>
<dbReference type="SMART" id="SM00220">
    <property type="entry name" value="S_TKc"/>
    <property type="match status" value="1"/>
</dbReference>
<evidence type="ECO:0000256" key="11">
    <source>
        <dbReference type="ARBA" id="ARBA00023180"/>
    </source>
</evidence>
<evidence type="ECO:0000256" key="5">
    <source>
        <dbReference type="ARBA" id="ARBA00022614"/>
    </source>
</evidence>
<dbReference type="SUPFAM" id="SSF56112">
    <property type="entry name" value="Protein kinase-like (PK-like)"/>
    <property type="match status" value="1"/>
</dbReference>
<keyword evidence="5" id="KW-0433">Leucine-rich repeat</keyword>
<dbReference type="GO" id="GO:0004672">
    <property type="term" value="F:protein kinase activity"/>
    <property type="evidence" value="ECO:0007669"/>
    <property type="project" value="InterPro"/>
</dbReference>
<feature type="chain" id="PRO_5042973272" description="Protein kinase domain-containing protein" evidence="13">
    <location>
        <begin position="25"/>
        <end position="713"/>
    </location>
</feature>
<evidence type="ECO:0000256" key="3">
    <source>
        <dbReference type="ARBA" id="ARBA00009592"/>
    </source>
</evidence>
<evidence type="ECO:0000259" key="14">
    <source>
        <dbReference type="PROSITE" id="PS50011"/>
    </source>
</evidence>
<dbReference type="Proteomes" id="UP001374584">
    <property type="component" value="Unassembled WGS sequence"/>
</dbReference>
<keyword evidence="6 12" id="KW-0812">Transmembrane</keyword>
<feature type="domain" description="Protein kinase" evidence="14">
    <location>
        <begin position="409"/>
        <end position="708"/>
    </location>
</feature>
<proteinExistence type="inferred from homology"/>
<comment type="caution">
    <text evidence="15">The sequence shown here is derived from an EMBL/GenBank/DDBJ whole genome shotgun (WGS) entry which is preliminary data.</text>
</comment>
<dbReference type="InterPro" id="IPR000719">
    <property type="entry name" value="Prot_kinase_dom"/>
</dbReference>
<dbReference type="PROSITE" id="PS00108">
    <property type="entry name" value="PROTEIN_KINASE_ST"/>
    <property type="match status" value="1"/>
</dbReference>
<dbReference type="Gene3D" id="3.80.10.10">
    <property type="entry name" value="Ribonuclease Inhibitor"/>
    <property type="match status" value="2"/>
</dbReference>
<dbReference type="FunFam" id="3.30.200.20:FF:000467">
    <property type="entry name" value="Leucine-rich repeat receptor-like protein kinase"/>
    <property type="match status" value="1"/>
</dbReference>
<feature type="signal peptide" evidence="13">
    <location>
        <begin position="1"/>
        <end position="24"/>
    </location>
</feature>
<organism evidence="15 16">
    <name type="scientific">Phaseolus coccineus</name>
    <name type="common">Scarlet runner bean</name>
    <name type="synonym">Phaseolus multiflorus</name>
    <dbReference type="NCBI Taxonomy" id="3886"/>
    <lineage>
        <taxon>Eukaryota</taxon>
        <taxon>Viridiplantae</taxon>
        <taxon>Streptophyta</taxon>
        <taxon>Embryophyta</taxon>
        <taxon>Tracheophyta</taxon>
        <taxon>Spermatophyta</taxon>
        <taxon>Magnoliopsida</taxon>
        <taxon>eudicotyledons</taxon>
        <taxon>Gunneridae</taxon>
        <taxon>Pentapetalae</taxon>
        <taxon>rosids</taxon>
        <taxon>fabids</taxon>
        <taxon>Fabales</taxon>
        <taxon>Fabaceae</taxon>
        <taxon>Papilionoideae</taxon>
        <taxon>50 kb inversion clade</taxon>
        <taxon>NPAAA clade</taxon>
        <taxon>indigoferoid/millettioid clade</taxon>
        <taxon>Phaseoleae</taxon>
        <taxon>Phaseolus</taxon>
    </lineage>
</organism>
<evidence type="ECO:0000256" key="7">
    <source>
        <dbReference type="ARBA" id="ARBA00022729"/>
    </source>
</evidence>
<feature type="transmembrane region" description="Helical" evidence="12">
    <location>
        <begin position="324"/>
        <end position="347"/>
    </location>
</feature>
<evidence type="ECO:0000256" key="8">
    <source>
        <dbReference type="ARBA" id="ARBA00022737"/>
    </source>
</evidence>
<evidence type="ECO:0000256" key="1">
    <source>
        <dbReference type="ARBA" id="ARBA00004479"/>
    </source>
</evidence>
<comment type="similarity">
    <text evidence="3">Belongs to the RLP family.</text>
</comment>
<dbReference type="Gene3D" id="1.10.510.10">
    <property type="entry name" value="Transferase(Phosphotransferase) domain 1"/>
    <property type="match status" value="1"/>
</dbReference>
<dbReference type="Pfam" id="PF00560">
    <property type="entry name" value="LRR_1"/>
    <property type="match status" value="5"/>
</dbReference>
<dbReference type="PANTHER" id="PTHR48007:SF83">
    <property type="entry name" value="PROTEIN KINASE DOMAIN-CONTAINING PROTEIN"/>
    <property type="match status" value="1"/>
</dbReference>
<dbReference type="FunFam" id="3.80.10.10:FF:000275">
    <property type="entry name" value="Leucine-rich repeat receptor-like protein kinase"/>
    <property type="match status" value="1"/>
</dbReference>
<keyword evidence="10 12" id="KW-0472">Membrane</keyword>
<dbReference type="SUPFAM" id="SSF52058">
    <property type="entry name" value="L domain-like"/>
    <property type="match status" value="1"/>
</dbReference>
<keyword evidence="11" id="KW-0325">Glycoprotein</keyword>
<sequence length="713" mass="77682">MFPFVLLFYFFLLCCNSIAPLVHSLNAEGSVLLTLKQSLADPQGSMSNWNFSDENPCSWNGITCKDQNVVAISIPKRKLYGSLPSSLGSLSQLRHVNFRNNKLFGDLPAQLFQAQGLQSLVLYGNSFSGSVSSEIQNLRYLQTLDLSQNFFNGSLPAAIVQCKRLKALVLSQNNFTGPLPDGFGTGLFSLERLDLSFNHFNGSIPSDLGNLSSLQGTVDLSHNHFTGSIPASLGNLPEKVYIDLTFNNLNGPIPQNGALMNRGPTAFIGNPGLCGPPLKNSCGSDTPSASSPSSFPFIPSNYPAEGTGNGSMGSGKNKALSKAAVVSIVVGDIIGICLLGLLFSFCYSRVCGFNQDLDEDGVNKGSKGRKECFCFRKDESEALSDNNVEQYDLVPLDSRVTFDLDELLKASAFVLGKSGIGIMYKVVLEDGLALAVRRLGEGGSQRFKEFQTEVEAIGKLRHPNIATLRAYYWSVDEKLLIYDYISNGSLDTAIHGKAGLLTFTPLSWSYRLKIMKGTARGLVYLHEFSPKKYVHGDLKPSNILLGHDMEPHISDFGVGRLANIAGGSPTLQSNRVAAEKQHGRQKSISTEVTANVLGNGYMAPEALKVVKPSQKWDVYSYGVILLEMITGKSSIVQVGNSEMDLVQWIQFCIEEKKPLLEVLDPYLAEDADKEEEIIGVLKIAMACVHSSPEKRPTMRHVLDALDRLTISSD</sequence>
<evidence type="ECO:0000256" key="9">
    <source>
        <dbReference type="ARBA" id="ARBA00022989"/>
    </source>
</evidence>
<dbReference type="Pfam" id="PF00069">
    <property type="entry name" value="Pkinase"/>
    <property type="match status" value="1"/>
</dbReference>
<comment type="subcellular location">
    <subcellularLocation>
        <location evidence="1">Membrane</location>
        <topology evidence="1">Single-pass type I membrane protein</topology>
    </subcellularLocation>
</comment>
<dbReference type="Pfam" id="PF08263">
    <property type="entry name" value="LRRNT_2"/>
    <property type="match status" value="1"/>
</dbReference>
<dbReference type="InterPro" id="IPR011009">
    <property type="entry name" value="Kinase-like_dom_sf"/>
</dbReference>
<dbReference type="Gene3D" id="3.30.200.20">
    <property type="entry name" value="Phosphorylase Kinase, domain 1"/>
    <property type="match status" value="1"/>
</dbReference>
<dbReference type="AlphaFoldDB" id="A0AAN9R3S1"/>
<dbReference type="InterPro" id="IPR032675">
    <property type="entry name" value="LRR_dom_sf"/>
</dbReference>
<evidence type="ECO:0000256" key="4">
    <source>
        <dbReference type="ARBA" id="ARBA00022553"/>
    </source>
</evidence>
<keyword evidence="7 13" id="KW-0732">Signal</keyword>
<dbReference type="FunFam" id="3.80.10.10:FF:000722">
    <property type="entry name" value="Leucine-rich repeat receptor-like protein kinase"/>
    <property type="match status" value="1"/>
</dbReference>
<protein>
    <recommendedName>
        <fullName evidence="14">Protein kinase domain-containing protein</fullName>
    </recommendedName>
</protein>
<dbReference type="FunFam" id="1.10.510.10:FF:000782">
    <property type="entry name" value="Leucine-rich repeat protein kinase family protein"/>
    <property type="match status" value="1"/>
</dbReference>
<dbReference type="CDD" id="cd14066">
    <property type="entry name" value="STKc_IRAK"/>
    <property type="match status" value="1"/>
</dbReference>
<evidence type="ECO:0000256" key="2">
    <source>
        <dbReference type="ARBA" id="ARBA00008684"/>
    </source>
</evidence>
<dbReference type="InterPro" id="IPR013210">
    <property type="entry name" value="LRR_N_plant-typ"/>
</dbReference>
<keyword evidence="4" id="KW-0597">Phosphoprotein</keyword>